<proteinExistence type="predicted"/>
<dbReference type="Proteomes" id="UP001183777">
    <property type="component" value="Unassembled WGS sequence"/>
</dbReference>
<organism evidence="1 2">
    <name type="scientific">Streptomyces salyersiae</name>
    <dbReference type="NCBI Taxonomy" id="3075530"/>
    <lineage>
        <taxon>Bacteria</taxon>
        <taxon>Bacillati</taxon>
        <taxon>Actinomycetota</taxon>
        <taxon>Actinomycetes</taxon>
        <taxon>Kitasatosporales</taxon>
        <taxon>Streptomycetaceae</taxon>
        <taxon>Streptomyces</taxon>
    </lineage>
</organism>
<protein>
    <recommendedName>
        <fullName evidence="3">Immunity protein 35 domain-containing protein</fullName>
    </recommendedName>
</protein>
<comment type="caution">
    <text evidence="1">The sequence shown here is derived from an EMBL/GenBank/DDBJ whole genome shotgun (WGS) entry which is preliminary data.</text>
</comment>
<evidence type="ECO:0000313" key="1">
    <source>
        <dbReference type="EMBL" id="MDT0429886.1"/>
    </source>
</evidence>
<sequence length="190" mass="20994">MSDGFIRWYRESAATSVFAEQAEVFEKYGIMLRHPVRGAAVVLDVEGDDVLVPEEELGRLLGLRIAPVTMNWWLSADTDVTDQYVYEPLGCEIQTLWLDGLYPDEARRVEAAVVAAAAALDVPTRAVIVDRRGVSDPDDWDPITLYDGEEVPPVPDSVIVQGRIAEKILRAAPHLASQDLPDGLRRLTPA</sequence>
<dbReference type="RefSeq" id="WP_200693430.1">
    <property type="nucleotide sequence ID" value="NZ_JAVREX010000008.1"/>
</dbReference>
<reference evidence="2" key="1">
    <citation type="submission" date="2023-07" db="EMBL/GenBank/DDBJ databases">
        <title>30 novel species of actinomycetes from the DSMZ collection.</title>
        <authorList>
            <person name="Nouioui I."/>
        </authorList>
    </citation>
    <scope>NUCLEOTIDE SEQUENCE [LARGE SCALE GENOMIC DNA]</scope>
    <source>
        <strain evidence="2">DSM 41770</strain>
    </source>
</reference>
<accession>A0ABU2RM12</accession>
<gene>
    <name evidence="1" type="ORF">RM649_19850</name>
</gene>
<name>A0ABU2RM12_9ACTN</name>
<dbReference type="EMBL" id="JAVREX010000008">
    <property type="protein sequence ID" value="MDT0429886.1"/>
    <property type="molecule type" value="Genomic_DNA"/>
</dbReference>
<evidence type="ECO:0000313" key="2">
    <source>
        <dbReference type="Proteomes" id="UP001183777"/>
    </source>
</evidence>
<evidence type="ECO:0008006" key="3">
    <source>
        <dbReference type="Google" id="ProtNLM"/>
    </source>
</evidence>
<keyword evidence="2" id="KW-1185">Reference proteome</keyword>